<dbReference type="GO" id="GO:0004372">
    <property type="term" value="F:glycine hydroxymethyltransferase activity"/>
    <property type="evidence" value="ECO:0007669"/>
    <property type="project" value="TreeGrafter"/>
</dbReference>
<dbReference type="GO" id="GO:0005737">
    <property type="term" value="C:cytoplasm"/>
    <property type="evidence" value="ECO:0007669"/>
    <property type="project" value="TreeGrafter"/>
</dbReference>
<dbReference type="InterPro" id="IPR049943">
    <property type="entry name" value="Ser_HO-MeTrfase-like"/>
</dbReference>
<dbReference type="Pfam" id="PF00464">
    <property type="entry name" value="SHMT"/>
    <property type="match status" value="1"/>
</dbReference>
<reference evidence="4" key="1">
    <citation type="journal article" date="2014" name="Front. Microbiol.">
        <title>High frequency of phylogenetically diverse reductive dehalogenase-homologous genes in deep subseafloor sedimentary metagenomes.</title>
        <authorList>
            <person name="Kawai M."/>
            <person name="Futagami T."/>
            <person name="Toyoda A."/>
            <person name="Takaki Y."/>
            <person name="Nishi S."/>
            <person name="Hori S."/>
            <person name="Arai W."/>
            <person name="Tsubouchi T."/>
            <person name="Morono Y."/>
            <person name="Uchiyama I."/>
            <person name="Ito T."/>
            <person name="Fujiyama A."/>
            <person name="Inagaki F."/>
            <person name="Takami H."/>
        </authorList>
    </citation>
    <scope>NUCLEOTIDE SEQUENCE</scope>
    <source>
        <strain evidence="4">Expedition CK06-06</strain>
    </source>
</reference>
<dbReference type="GO" id="GO:0019264">
    <property type="term" value="P:glycine biosynthetic process from serine"/>
    <property type="evidence" value="ECO:0007669"/>
    <property type="project" value="TreeGrafter"/>
</dbReference>
<dbReference type="Gene3D" id="3.40.640.10">
    <property type="entry name" value="Type I PLP-dependent aspartate aminotransferase-like (Major domain)"/>
    <property type="match status" value="1"/>
</dbReference>
<feature type="non-terminal residue" evidence="4">
    <location>
        <position position="1"/>
    </location>
</feature>
<evidence type="ECO:0000256" key="1">
    <source>
        <dbReference type="ARBA" id="ARBA00001933"/>
    </source>
</evidence>
<dbReference type="PANTHER" id="PTHR11680">
    <property type="entry name" value="SERINE HYDROXYMETHYLTRANSFERASE"/>
    <property type="match status" value="1"/>
</dbReference>
<sequence length="64" mass="7358">KVSLSGQDFKVVNYFLDKNGLLDYKEIEKIAKKEKPKLIIAGFTAYPRKIDFKKLAKIAKKVLD</sequence>
<comment type="cofactor">
    <cofactor evidence="1">
        <name>pyridoxal 5'-phosphate</name>
        <dbReference type="ChEBI" id="CHEBI:597326"/>
    </cofactor>
</comment>
<evidence type="ECO:0000313" key="4">
    <source>
        <dbReference type="EMBL" id="GAI18643.1"/>
    </source>
</evidence>
<name>X1LHR3_9ZZZZ</name>
<dbReference type="InterPro" id="IPR015421">
    <property type="entry name" value="PyrdxlP-dep_Trfase_major"/>
</dbReference>
<dbReference type="InterPro" id="IPR039429">
    <property type="entry name" value="SHMT-like_dom"/>
</dbReference>
<dbReference type="AlphaFoldDB" id="X1LHR3"/>
<dbReference type="GO" id="GO:0030170">
    <property type="term" value="F:pyridoxal phosphate binding"/>
    <property type="evidence" value="ECO:0007669"/>
    <property type="project" value="TreeGrafter"/>
</dbReference>
<dbReference type="SUPFAM" id="SSF53383">
    <property type="entry name" value="PLP-dependent transferases"/>
    <property type="match status" value="1"/>
</dbReference>
<keyword evidence="2" id="KW-0663">Pyridoxal phosphate</keyword>
<comment type="caution">
    <text evidence="4">The sequence shown here is derived from an EMBL/GenBank/DDBJ whole genome shotgun (WGS) entry which is preliminary data.</text>
</comment>
<dbReference type="GO" id="GO:0046653">
    <property type="term" value="P:tetrahydrofolate metabolic process"/>
    <property type="evidence" value="ECO:0007669"/>
    <property type="project" value="TreeGrafter"/>
</dbReference>
<feature type="domain" description="Serine hydroxymethyltransferase-like" evidence="3">
    <location>
        <begin position="1"/>
        <end position="62"/>
    </location>
</feature>
<dbReference type="PANTHER" id="PTHR11680:SF35">
    <property type="entry name" value="SERINE HYDROXYMETHYLTRANSFERASE 1"/>
    <property type="match status" value="1"/>
</dbReference>
<evidence type="ECO:0000256" key="2">
    <source>
        <dbReference type="ARBA" id="ARBA00022898"/>
    </source>
</evidence>
<dbReference type="EMBL" id="BARV01022197">
    <property type="protein sequence ID" value="GAI18643.1"/>
    <property type="molecule type" value="Genomic_DNA"/>
</dbReference>
<proteinExistence type="predicted"/>
<organism evidence="4">
    <name type="scientific">marine sediment metagenome</name>
    <dbReference type="NCBI Taxonomy" id="412755"/>
    <lineage>
        <taxon>unclassified sequences</taxon>
        <taxon>metagenomes</taxon>
        <taxon>ecological metagenomes</taxon>
    </lineage>
</organism>
<protein>
    <recommendedName>
        <fullName evidence="3">Serine hydroxymethyltransferase-like domain-containing protein</fullName>
    </recommendedName>
</protein>
<gene>
    <name evidence="4" type="ORF">S06H3_36616</name>
</gene>
<accession>X1LHR3</accession>
<dbReference type="InterPro" id="IPR015424">
    <property type="entry name" value="PyrdxlP-dep_Trfase"/>
</dbReference>
<evidence type="ECO:0000259" key="3">
    <source>
        <dbReference type="Pfam" id="PF00464"/>
    </source>
</evidence>